<dbReference type="SUPFAM" id="SSF51735">
    <property type="entry name" value="NAD(P)-binding Rossmann-fold domains"/>
    <property type="match status" value="1"/>
</dbReference>
<sequence>MDYPLPPTPRIDRIAANLSSIPPELIEPVIDKLELGNVLALAVSPAAGPVLLDAIGNSPAWDWLFRYGGDTSGFNRLKNAWIVFNQLAFFQKRPLRALLATGRCGFDITTQFRDDHRKIRYVTRVSWSYYPEQPKARAKYFIEDVEEVLVDAFEGLLKGIFCQHLPALCIFLPIEPLGVLRNPKTMEGSSAHPKYWHFLRRSPTEDVLVRRASELVEAKFTMDEVRVFLPALMRAGRLLQEAQAAELHSLAGLFDQYPDALKSPPLAPDTPRRNKKHIQDSLRRDSKRALTRPFRPSKRPGPGWGRFRHPHPTLIPYNWCLRLFKFMVDAHPIDGDRYPPDLIQDFSRANKSFAFIRQHGTQEGKYERVIRSGDEISHVYDLRGARGLPSPEEEILWLESFLRCVQWIASELPDHAAWFKGTLPDGLSALQIPVKYSPRVLLDEEDYRRFIESEIPEVIAKQLCADVEACRADATRLPSLLALYLPKFPNPPATEVAKYLVPGHHISVQQLVYEDTMRKVKSWIMNAARTEPLHADGATLVSDPDGPLSDGHLSGTGWDRSVRDYLPATSRPVPSTSNWKCYICKLGNGPIHRIFSSMCEACGDFNLAGSALSLPRNLDLAGKVAVVTGGRINLGYHTALRLLRCGACVIVTSRYPRDAASRYQSQHDWKTWNDRLKIVGADFRAANDAFGLVEAIKEIVTSMWGGKLDILVNNAAQTLTDSIETEERAADKELLLAGQEEMFGETLVGNLYKARVRGIVEGPSASASLLSSGGRPEVDTSSVRATSLIPAVQNLQLATTTEGSSWVQSLSQIPYEDIISAHSVNTFVPLILVRELLELMRQKSSGKETTATTTTGYIINVSSREGIFESSRNSNAKRGKHVHTNMSKAGLNMITETEAATTWKSHRIAMNTVDPGYMSAAPEFQDAYNGERPIGWEDGAGRVLWPVAMGEKEGVVVWGRFLKHYGAVRVDVRFGRG</sequence>
<comment type="similarity">
    <text evidence="1">Belongs to the short-chain dehydrogenases/reductases (SDR) family.</text>
</comment>
<dbReference type="CDD" id="cd05233">
    <property type="entry name" value="SDR_c"/>
    <property type="match status" value="1"/>
</dbReference>
<dbReference type="PANTHER" id="PTHR43544:SF2">
    <property type="entry name" value="OXIDOREDUCTASE"/>
    <property type="match status" value="1"/>
</dbReference>
<gene>
    <name evidence="3" type="ORF">DNG_04333</name>
</gene>
<reference evidence="3" key="1">
    <citation type="submission" date="2018-03" db="EMBL/GenBank/DDBJ databases">
        <authorList>
            <person name="Guldener U."/>
        </authorList>
    </citation>
    <scope>NUCLEOTIDE SEQUENCE</scope>
</reference>
<organism evidence="3 4">
    <name type="scientific">Cephalotrichum gorgonifer</name>
    <dbReference type="NCBI Taxonomy" id="2041049"/>
    <lineage>
        <taxon>Eukaryota</taxon>
        <taxon>Fungi</taxon>
        <taxon>Dikarya</taxon>
        <taxon>Ascomycota</taxon>
        <taxon>Pezizomycotina</taxon>
        <taxon>Sordariomycetes</taxon>
        <taxon>Hypocreomycetidae</taxon>
        <taxon>Microascales</taxon>
        <taxon>Microascaceae</taxon>
        <taxon>Cephalotrichum</taxon>
    </lineage>
</organism>
<comment type="caution">
    <text evidence="3">The sequence shown here is derived from an EMBL/GenBank/DDBJ whole genome shotgun (WGS) entry which is preliminary data.</text>
</comment>
<proteinExistence type="inferred from homology"/>
<evidence type="ECO:0000313" key="4">
    <source>
        <dbReference type="Proteomes" id="UP001187682"/>
    </source>
</evidence>
<dbReference type="Pfam" id="PF00106">
    <property type="entry name" value="adh_short"/>
    <property type="match status" value="1"/>
</dbReference>
<dbReference type="InterPro" id="IPR036291">
    <property type="entry name" value="NAD(P)-bd_dom_sf"/>
</dbReference>
<dbReference type="Gene3D" id="3.40.50.720">
    <property type="entry name" value="NAD(P)-binding Rossmann-like Domain"/>
    <property type="match status" value="2"/>
</dbReference>
<dbReference type="AlphaFoldDB" id="A0AAE8MYL3"/>
<evidence type="ECO:0008006" key="5">
    <source>
        <dbReference type="Google" id="ProtNLM"/>
    </source>
</evidence>
<evidence type="ECO:0000313" key="3">
    <source>
        <dbReference type="EMBL" id="SPO01660.1"/>
    </source>
</evidence>
<dbReference type="PANTHER" id="PTHR43544">
    <property type="entry name" value="SHORT-CHAIN DEHYDROGENASE/REDUCTASE"/>
    <property type="match status" value="1"/>
</dbReference>
<dbReference type="GO" id="GO:0016491">
    <property type="term" value="F:oxidoreductase activity"/>
    <property type="evidence" value="ECO:0007669"/>
    <property type="project" value="TreeGrafter"/>
</dbReference>
<keyword evidence="4" id="KW-1185">Reference proteome</keyword>
<protein>
    <recommendedName>
        <fullName evidence="5">Adh_short domain-containing protein</fullName>
    </recommendedName>
</protein>
<dbReference type="InterPro" id="IPR051468">
    <property type="entry name" value="Fungal_SecMetab_SDRs"/>
</dbReference>
<name>A0AAE8MYL3_9PEZI</name>
<evidence type="ECO:0000256" key="1">
    <source>
        <dbReference type="ARBA" id="ARBA00006484"/>
    </source>
</evidence>
<feature type="compositionally biased region" description="Basic residues" evidence="2">
    <location>
        <begin position="289"/>
        <end position="298"/>
    </location>
</feature>
<dbReference type="Proteomes" id="UP001187682">
    <property type="component" value="Unassembled WGS sequence"/>
</dbReference>
<dbReference type="GO" id="GO:0005737">
    <property type="term" value="C:cytoplasm"/>
    <property type="evidence" value="ECO:0007669"/>
    <property type="project" value="TreeGrafter"/>
</dbReference>
<feature type="compositionally biased region" description="Basic and acidic residues" evidence="2">
    <location>
        <begin position="277"/>
        <end position="288"/>
    </location>
</feature>
<accession>A0AAE8MYL3</accession>
<feature type="region of interest" description="Disordered" evidence="2">
    <location>
        <begin position="263"/>
        <end position="306"/>
    </location>
</feature>
<evidence type="ECO:0000256" key="2">
    <source>
        <dbReference type="SAM" id="MobiDB-lite"/>
    </source>
</evidence>
<dbReference type="EMBL" id="ONZQ02000005">
    <property type="protein sequence ID" value="SPO01660.1"/>
    <property type="molecule type" value="Genomic_DNA"/>
</dbReference>
<dbReference type="InterPro" id="IPR002347">
    <property type="entry name" value="SDR_fam"/>
</dbReference>